<feature type="domain" description="SRCR" evidence="6">
    <location>
        <begin position="507"/>
        <end position="607"/>
    </location>
</feature>
<dbReference type="GO" id="GO:0004252">
    <property type="term" value="F:serine-type endopeptidase activity"/>
    <property type="evidence" value="ECO:0007669"/>
    <property type="project" value="TreeGrafter"/>
</dbReference>
<keyword evidence="1" id="KW-0732">Signal</keyword>
<keyword evidence="2" id="KW-0677">Repeat</keyword>
<dbReference type="AlphaFoldDB" id="A0A8C6VJ97"/>
<dbReference type="Ensembl" id="ENSNNAT00000006965.1">
    <property type="protein sequence ID" value="ENSNNAP00000006641.1"/>
    <property type="gene ID" value="ENSNNAG00000004527.1"/>
</dbReference>
<dbReference type="InterPro" id="IPR001190">
    <property type="entry name" value="SRCR"/>
</dbReference>
<feature type="domain" description="SRCR" evidence="6">
    <location>
        <begin position="64"/>
        <end position="164"/>
    </location>
</feature>
<sequence length="609" mass="65586">MLFFGAFLAPPTPAPTTVERTIKTTTISETQTPPAPAPSTPLPPAIKTTIKTTITTEGAPGESVRLVNGKNNCEGRVEILRGGFWGTVCDDSWDLQDATVVCKQLGCGSAFTVHGSAYFGQGSGNITLDDVNCRGNENRLEECSHAGWYRHNCNHGEDAGVTCSAGRTTVPPEPEIPPRESVRLVNGKNNCEGRVEILRGGFWGTVCDDSWDLQDATVVCKQLDCGSAFTAHRSAYFGQGSGNITLDDVNCRGNETRLEECSHAGWYRHNCNHGEDAGVTCSGRTTVPPEPEIPPRESVRLVNGTNNCEGRVEILRGGFWGTVCDDSWDLKDATVVCKQLDCGRAMKAYARAYFGQGSGNITLDDVNCRGNETRLEECSHKGWYRHNCNHGEDAGVSCSGKSLRLVNGTNNCEGRVEILHGGLWGTVCDDSWDLKDASVVCQQLDCGSAITAHGSAYFGQSSGNITLDDVNCRGNETRLEECSHAGWYRHNCNHGEDAGVSCSGKSVRLANGTNNCEGRVEILHSGLWGTVCDDSWDLKDATVVCRQLGCGSAINARGSAYFGQGSGNITLDDVNCRGNETRLEECSHAGWYRHNCNHGEDAGVSCSDN</sequence>
<feature type="domain" description="SRCR" evidence="6">
    <location>
        <begin position="299"/>
        <end position="399"/>
    </location>
</feature>
<dbReference type="PANTHER" id="PTHR48071:SF24">
    <property type="entry name" value="DELETED IN MALIGNANT BRAIN TUMORS 1 PROTEIN-LIKE"/>
    <property type="match status" value="1"/>
</dbReference>
<protein>
    <recommendedName>
        <fullName evidence="6">SRCR domain-containing protein</fullName>
    </recommendedName>
</protein>
<dbReference type="GeneTree" id="ENSGT00950000183145"/>
<dbReference type="PRINTS" id="PR00258">
    <property type="entry name" value="SPERACTRCPTR"/>
</dbReference>
<feature type="disulfide bond" evidence="5">
    <location>
        <begin position="251"/>
        <end position="261"/>
    </location>
</feature>
<dbReference type="PROSITE" id="PS50287">
    <property type="entry name" value="SRCR_2"/>
    <property type="match status" value="5"/>
</dbReference>
<feature type="disulfide bond" evidence="5">
    <location>
        <begin position="576"/>
        <end position="586"/>
    </location>
</feature>
<dbReference type="GO" id="GO:0031638">
    <property type="term" value="P:zymogen activation"/>
    <property type="evidence" value="ECO:0007669"/>
    <property type="project" value="TreeGrafter"/>
</dbReference>
<feature type="domain" description="SRCR" evidence="6">
    <location>
        <begin position="403"/>
        <end position="503"/>
    </location>
</feature>
<evidence type="ECO:0000256" key="2">
    <source>
        <dbReference type="ARBA" id="ARBA00022737"/>
    </source>
</evidence>
<dbReference type="PANTHER" id="PTHR48071">
    <property type="entry name" value="SRCR DOMAIN-CONTAINING PROTEIN"/>
    <property type="match status" value="1"/>
</dbReference>
<feature type="domain" description="SRCR" evidence="6">
    <location>
        <begin position="182"/>
        <end position="282"/>
    </location>
</feature>
<evidence type="ECO:0000259" key="6">
    <source>
        <dbReference type="PROSITE" id="PS50287"/>
    </source>
</evidence>
<feature type="disulfide bond" evidence="5">
    <location>
        <begin position="428"/>
        <end position="492"/>
    </location>
</feature>
<feature type="disulfide bond" evidence="5">
    <location>
        <begin position="220"/>
        <end position="281"/>
    </location>
</feature>
<dbReference type="Pfam" id="PF00530">
    <property type="entry name" value="SRCR"/>
    <property type="match status" value="5"/>
</dbReference>
<feature type="disulfide bond" evidence="5">
    <location>
        <begin position="532"/>
        <end position="596"/>
    </location>
</feature>
<evidence type="ECO:0000313" key="7">
    <source>
        <dbReference type="Ensembl" id="ENSNNAP00000006641.1"/>
    </source>
</evidence>
<feature type="disulfide bond" evidence="5">
    <location>
        <begin position="545"/>
        <end position="606"/>
    </location>
</feature>
<feature type="disulfide bond" evidence="5">
    <location>
        <begin position="102"/>
        <end position="163"/>
    </location>
</feature>
<feature type="disulfide bond" evidence="5">
    <location>
        <begin position="207"/>
        <end position="271"/>
    </location>
</feature>
<evidence type="ECO:0000256" key="4">
    <source>
        <dbReference type="ARBA" id="ARBA00023180"/>
    </source>
</evidence>
<dbReference type="PROSITE" id="PS00420">
    <property type="entry name" value="SRCR_1"/>
    <property type="match status" value="2"/>
</dbReference>
<keyword evidence="8" id="KW-1185">Reference proteome</keyword>
<feature type="disulfide bond" evidence="5">
    <location>
        <begin position="324"/>
        <end position="388"/>
    </location>
</feature>
<dbReference type="Ensembl" id="ENSNNAT00000007057.1">
    <property type="protein sequence ID" value="ENSNNAP00000006733.1"/>
    <property type="gene ID" value="ENSNNAG00000004527.1"/>
</dbReference>
<feature type="disulfide bond" evidence="5">
    <location>
        <begin position="133"/>
        <end position="143"/>
    </location>
</feature>
<evidence type="ECO:0000256" key="1">
    <source>
        <dbReference type="ARBA" id="ARBA00022729"/>
    </source>
</evidence>
<dbReference type="OrthoDB" id="536948at2759"/>
<feature type="disulfide bond" evidence="5">
    <location>
        <begin position="337"/>
        <end position="398"/>
    </location>
</feature>
<feature type="disulfide bond" evidence="5">
    <location>
        <begin position="472"/>
        <end position="482"/>
    </location>
</feature>
<evidence type="ECO:0000256" key="5">
    <source>
        <dbReference type="PROSITE-ProRule" id="PRU00196"/>
    </source>
</evidence>
<proteinExistence type="predicted"/>
<dbReference type="FunFam" id="3.10.250.10:FF:000003">
    <property type="entry name" value="Deleted in malignant brain tumors 1"/>
    <property type="match status" value="5"/>
</dbReference>
<dbReference type="SMART" id="SM00202">
    <property type="entry name" value="SR"/>
    <property type="match status" value="5"/>
</dbReference>
<dbReference type="InterPro" id="IPR036772">
    <property type="entry name" value="SRCR-like_dom_sf"/>
</dbReference>
<feature type="disulfide bond" evidence="5">
    <location>
        <begin position="441"/>
        <end position="502"/>
    </location>
</feature>
<accession>A0A8C6VJ97</accession>
<dbReference type="SUPFAM" id="SSF56487">
    <property type="entry name" value="SRCR-like"/>
    <property type="match status" value="5"/>
</dbReference>
<dbReference type="Gene3D" id="3.10.250.10">
    <property type="entry name" value="SRCR-like domain"/>
    <property type="match status" value="5"/>
</dbReference>
<evidence type="ECO:0000256" key="3">
    <source>
        <dbReference type="ARBA" id="ARBA00023157"/>
    </source>
</evidence>
<keyword evidence="3 5" id="KW-1015">Disulfide bond</keyword>
<feature type="disulfide bond" evidence="5">
    <location>
        <begin position="368"/>
        <end position="378"/>
    </location>
</feature>
<dbReference type="Proteomes" id="UP000694559">
    <property type="component" value="Unplaced"/>
</dbReference>
<feature type="disulfide bond" evidence="5">
    <location>
        <begin position="89"/>
        <end position="153"/>
    </location>
</feature>
<organism evidence="7 8">
    <name type="scientific">Naja naja</name>
    <name type="common">Indian cobra</name>
    <dbReference type="NCBI Taxonomy" id="35670"/>
    <lineage>
        <taxon>Eukaryota</taxon>
        <taxon>Metazoa</taxon>
        <taxon>Chordata</taxon>
        <taxon>Craniata</taxon>
        <taxon>Vertebrata</taxon>
        <taxon>Euteleostomi</taxon>
        <taxon>Lepidosauria</taxon>
        <taxon>Squamata</taxon>
        <taxon>Bifurcata</taxon>
        <taxon>Unidentata</taxon>
        <taxon>Episquamata</taxon>
        <taxon>Toxicofera</taxon>
        <taxon>Serpentes</taxon>
        <taxon>Colubroidea</taxon>
        <taxon>Elapidae</taxon>
        <taxon>Elapinae</taxon>
        <taxon>Naja</taxon>
    </lineage>
</organism>
<keyword evidence="4" id="KW-0325">Glycoprotein</keyword>
<name>A0A8C6VJ97_NAJNA</name>
<evidence type="ECO:0000313" key="8">
    <source>
        <dbReference type="Proteomes" id="UP000694559"/>
    </source>
</evidence>
<dbReference type="GO" id="GO:0005886">
    <property type="term" value="C:plasma membrane"/>
    <property type="evidence" value="ECO:0007669"/>
    <property type="project" value="TreeGrafter"/>
</dbReference>
<reference evidence="7" key="1">
    <citation type="submission" date="2025-05" db="UniProtKB">
        <authorList>
            <consortium name="Ensembl"/>
        </authorList>
    </citation>
    <scope>IDENTIFICATION</scope>
</reference>